<feature type="compositionally biased region" description="Basic and acidic residues" evidence="1">
    <location>
        <begin position="14"/>
        <end position="55"/>
    </location>
</feature>
<evidence type="ECO:0000313" key="2">
    <source>
        <dbReference type="EMBL" id="CAK9116708.1"/>
    </source>
</evidence>
<name>A0ABP0SWF4_9DINO</name>
<comment type="caution">
    <text evidence="2">The sequence shown here is derived from an EMBL/GenBank/DDBJ whole genome shotgun (WGS) entry which is preliminary data.</text>
</comment>
<feature type="region of interest" description="Disordered" evidence="1">
    <location>
        <begin position="1"/>
        <end position="79"/>
    </location>
</feature>
<organism evidence="2 3">
    <name type="scientific">Durusdinium trenchii</name>
    <dbReference type="NCBI Taxonomy" id="1381693"/>
    <lineage>
        <taxon>Eukaryota</taxon>
        <taxon>Sar</taxon>
        <taxon>Alveolata</taxon>
        <taxon>Dinophyceae</taxon>
        <taxon>Suessiales</taxon>
        <taxon>Symbiodiniaceae</taxon>
        <taxon>Durusdinium</taxon>
    </lineage>
</organism>
<evidence type="ECO:0000313" key="3">
    <source>
        <dbReference type="Proteomes" id="UP001642484"/>
    </source>
</evidence>
<sequence>MSWKQQQKWNQRAESWKKSWPEAREQSFAKQEVKPKEKDRSKQVIYSHDGRRLELKLPGSGSSSSTSAGAQADLQSENKKLKDAVRFLAKRDADGSGGEEMPEDIKRLVTSNPREELREQQRELNKMKKSLGRLEKVQSQISSQQDSFMSWKAAMMDMINEEEKRHQNEIKELKDEAVTLEEKDGHMDTDPGGLTKEHREVMSQELQQFREEMTSYVVTLEQRNMDMAQQMQVLIQAVKEVKHAEVLKESPQTVHVPKIHLPEMTPGRHGRAERSRSPCKRVAESTVEEIENKTEIMKALYKIPVEHHQTITAIIEAEPEKYKTPASVELLCQQLVEQMQDAGGEKWGGQWWCEEGQRQGHGKRTASAFLEFSRADQGLARRDLWSRGAPQRWQSAIRRFEWALPENGWLGVADDEYSLVWLTGGLGDNPERIIGVALMQTSWELQFAAEEASLRESLGLLPSSAPETMYWQPSFGVDFNRESVRVYVWIHHIGAEIVQTQSSECDVDVRRDVELQCEELWVDKGMPRFSKITEVSPPPVLIALPKPHIIVSSTFDTEEVPLLCQANVDGRVSLMTVLVNTRNMPTRVAGLFDLAIPQHDCEYGSDCYLLWGHRRFEYAQDFDPYPGAFIRVIEWTRHDSRSSTDLCTSGSLESLEEDDHSWMSSWSDLVGQADMDMEDIQAAPSVSSAPVQQQPGGNTATPFEDDLLLQSPLFMQNDILLQMNLGSDQGEDSESHSLQLSLVVSNVSDLPPPVDTGVNREVDWLSTWVQARAFLTGYHQVPMAQSYVLVHLIQYNAQGTSCSYATCPGYLLSHQQQIYSFIQWCIQNSCQLYREYSRVFCVENELYQGVPSLIIAQMQPEGQAPLLVQVTEYKEGTISRFLQGVSSRTLGRLEECQDDEILWMKLSLQIQKKINSLCKSFETEEEDYFSNMQLPENRPDGGRGSFVHIAQRSTACTSRVLTAAPDPWLLNMILEEEQNETAAPDHLAMMQSRAVKAEDELLRGAVDPLFRVVQRIRHHLPLRRRASLTVHLWFFEDDQVTTLPEARSLILQGDAHDWTNSAGLEGALAIMPILPKPPSFDPGVFQLMAFTNDASRHLLVDVLLGRRVVREAVQCRTEMSVLDIYRMIATGKFAMWYLQTTSLKLTWKPPEGEVTYRSHEVPTVPSGSYVTMQIAGEECTDDSWLTSHGLHGSRERQAGGNTATPVADLAEGRGSQDSPHIASFPDLVEDTAWPDFDEHSFMQLSADETSTIRWAQVVHAFHNRRSLNDVLSYSAQNFVRKDDLRHWVLGLLQPPNDMPVQLAIWRLGPWSMIARSCDYLRMEDDNWSRHVREYWKAKPDYKVPDMAAPEPQPLANSGADMRQLHVIAFEHNRMPIDTYMHLFEVWTTRNPAEGTGRVFLARMAAAIPRHFKVIQIVEALGLAHLLPPEGQCFILFSLRDGLQEAVYRKHHVPEVPEFSLLQIVLVQTQQAGCEPTIGDNTATPSIEELSQQDTVTTFLQLSMQMNFRNQFDKQIAEMLSPPGNPGMEFWNSVDLTDLDDWICIDEHVFVVDAKFTRARQVVSLADSLPVSGQEGPNVRLNGSRGVDPQRRVQLPDFRPLLDSIYCKQPEHDFDVTTLYEDLPEIVRKAAWAVELGYKGPCHSLHIYTDGSFSAKAKGSLALLKVQRSAWSILILVLWTQTL</sequence>
<dbReference type="Proteomes" id="UP001642484">
    <property type="component" value="Unassembled WGS sequence"/>
</dbReference>
<feature type="compositionally biased region" description="Low complexity" evidence="1">
    <location>
        <begin position="59"/>
        <end position="72"/>
    </location>
</feature>
<protein>
    <submittedName>
        <fullName evidence="2">Uncharacterized protein</fullName>
    </submittedName>
</protein>
<keyword evidence="3" id="KW-1185">Reference proteome</keyword>
<evidence type="ECO:0000256" key="1">
    <source>
        <dbReference type="SAM" id="MobiDB-lite"/>
    </source>
</evidence>
<feature type="region of interest" description="Disordered" evidence="1">
    <location>
        <begin position="1187"/>
        <end position="1206"/>
    </location>
</feature>
<feature type="region of interest" description="Disordered" evidence="1">
    <location>
        <begin position="261"/>
        <end position="280"/>
    </location>
</feature>
<feature type="compositionally biased region" description="Polar residues" evidence="1">
    <location>
        <begin position="1"/>
        <end position="13"/>
    </location>
</feature>
<dbReference type="EMBL" id="CAXAMN010028484">
    <property type="protein sequence ID" value="CAK9116708.1"/>
    <property type="molecule type" value="Genomic_DNA"/>
</dbReference>
<accession>A0ABP0SWF4</accession>
<gene>
    <name evidence="2" type="ORF">CCMP2556_LOCUS54216</name>
</gene>
<proteinExistence type="predicted"/>
<reference evidence="2 3" key="1">
    <citation type="submission" date="2024-02" db="EMBL/GenBank/DDBJ databases">
        <authorList>
            <person name="Chen Y."/>
            <person name="Shah S."/>
            <person name="Dougan E. K."/>
            <person name="Thang M."/>
            <person name="Chan C."/>
        </authorList>
    </citation>
    <scope>NUCLEOTIDE SEQUENCE [LARGE SCALE GENOMIC DNA]</scope>
</reference>